<dbReference type="InterPro" id="IPR044492">
    <property type="entry name" value="P_typ_ATPase_HD_dom"/>
</dbReference>
<evidence type="ECO:0000256" key="1">
    <source>
        <dbReference type="ARBA" id="ARBA00004651"/>
    </source>
</evidence>
<evidence type="ECO:0000256" key="13">
    <source>
        <dbReference type="ARBA" id="ARBA00022967"/>
    </source>
</evidence>
<gene>
    <name evidence="20" type="ORF">skT53_33600</name>
</gene>
<dbReference type="InterPro" id="IPR008250">
    <property type="entry name" value="ATPase_P-typ_transduc_dom_A_sf"/>
</dbReference>
<evidence type="ECO:0000256" key="15">
    <source>
        <dbReference type="ARBA" id="ARBA00023065"/>
    </source>
</evidence>
<dbReference type="GO" id="GO:0030007">
    <property type="term" value="P:intracellular potassium ion homeostasis"/>
    <property type="evidence" value="ECO:0007669"/>
    <property type="project" value="TreeGrafter"/>
</dbReference>
<proteinExistence type="inferred from homology"/>
<dbReference type="SUPFAM" id="SSF56784">
    <property type="entry name" value="HAD-like"/>
    <property type="match status" value="1"/>
</dbReference>
<dbReference type="GO" id="GO:0005524">
    <property type="term" value="F:ATP binding"/>
    <property type="evidence" value="ECO:0007669"/>
    <property type="project" value="UniProtKB-KW"/>
</dbReference>
<dbReference type="SMART" id="SM00831">
    <property type="entry name" value="Cation_ATPase_N"/>
    <property type="match status" value="1"/>
</dbReference>
<dbReference type="EC" id="7.2.2.10" evidence="3"/>
<dbReference type="Gene3D" id="3.40.1110.10">
    <property type="entry name" value="Calcium-transporting ATPase, cytoplasmic domain N"/>
    <property type="match status" value="1"/>
</dbReference>
<dbReference type="InterPro" id="IPR036412">
    <property type="entry name" value="HAD-like_sf"/>
</dbReference>
<dbReference type="SFLD" id="SFLDF00027">
    <property type="entry name" value="p-type_atpase"/>
    <property type="match status" value="1"/>
</dbReference>
<sequence length="1040" mass="113110">MFGRAIPGRIRIQVHSLKHNHFLKREWERKLLQLAGVMGVEANPITGRVLILFDESAVTADQIGEWVEEIEEIYAMAEESGELTKAAAEAASTAEAWLEAGEYQEWHARPIEAAIELLRTNENGLPSSEINQRLARHGPNALQEAPRPGWWRLFFRQFANFMTIALMASAFATLLLGRVMDAASIFAVLLLNASLGTFQERKAEDEAQALRKLTAPTAKVLRDGQEVEVPANTLVPGDVIVVDPGDQIPADARLIDCWNLEVDESSLTGESVPVRKKSGLCNNDTALADRTNMLFMGSHVTRGRARSVVVATGMETELGRLFALIQKQPEESTPLQKKLNVLGQYLVYVSLGISLFVMLIGLLRGNPFADMLMTAISLATSAIPEGLPIMITIALAVGMRRMVGKNALVRKLSALETLGRATVICTDKTGTLTKNEMTVRAVSTAVKTWDVSGNGFAPIGQFTENEQLTDVKKEADLEWLLRAATLCSDAKLLHNGTEEWEAALAQGGLSSFDEGWTIQGDPTEGSILVAAAKAGILPESCRKPWERLKETPFESERRRMSVVCRDSGNQCKLIVKGAIEDLLMLCDRVQVDGQLETLTESHKNLIMEKNDQFASRALRVLAVAYRPLPDDYDPVGEEGEMDEQNLIFLGIIGMIDPPRDQVKESIAHCQKAGIKVVMITGDHPQTAAAIARELNLLSDGGRVLTGPELDQLTDDELVELVPSVDVYARVSPHHKLRIVASFKKRGEIVVMTGDGVNDSPAVKQADVGIAMGRAGVDVTKQASSMIITDDNFVTICKGVQEGRSILGNIRKSLGYLLSGNLGEVIYATLAVLIGMPLPLVPIQILLINLFTDALPSIALAMGNSIGDQNALSLRSARDVTDRNLITQIVARGVVIGLTTMAVFSGTLALTGNLMLARTMAFMTVCASELIQAVDWWRNDEADKKHSSLLLQDRFMTGTLAVSWAGLLSIVYLPPLQGVFQTVALSPLHWLIILAIGGSISMLTRPVARLVAITGQKLQVLIQASAANRISGRFQQPQTAA</sequence>
<dbReference type="AlphaFoldDB" id="A0A7I8DE41"/>
<dbReference type="InterPro" id="IPR023299">
    <property type="entry name" value="ATPase_P-typ_cyto_dom_N"/>
</dbReference>
<dbReference type="FunFam" id="3.40.50.1000:FF:000028">
    <property type="entry name" value="Calcium-transporting P-type ATPase, putative"/>
    <property type="match status" value="1"/>
</dbReference>
<feature type="transmembrane region" description="Helical" evidence="18">
    <location>
        <begin position="375"/>
        <end position="397"/>
    </location>
</feature>
<evidence type="ECO:0000256" key="3">
    <source>
        <dbReference type="ARBA" id="ARBA00012790"/>
    </source>
</evidence>
<keyword evidence="11" id="KW-0106">Calcium</keyword>
<evidence type="ECO:0000256" key="6">
    <source>
        <dbReference type="ARBA" id="ARBA00022553"/>
    </source>
</evidence>
<dbReference type="PROSITE" id="PS00154">
    <property type="entry name" value="ATPASE_E1_E2"/>
    <property type="match status" value="1"/>
</dbReference>
<dbReference type="FunFam" id="2.70.150.10:FF:000016">
    <property type="entry name" value="Calcium-transporting P-type ATPase putative"/>
    <property type="match status" value="1"/>
</dbReference>
<evidence type="ECO:0000256" key="16">
    <source>
        <dbReference type="ARBA" id="ARBA00023136"/>
    </source>
</evidence>
<keyword evidence="10" id="KW-0547">Nucleotide-binding</keyword>
<dbReference type="InterPro" id="IPR023214">
    <property type="entry name" value="HAD_sf"/>
</dbReference>
<keyword evidence="14 18" id="KW-1133">Transmembrane helix</keyword>
<comment type="subcellular location">
    <subcellularLocation>
        <location evidence="1">Cell membrane</location>
        <topology evidence="1">Multi-pass membrane protein</topology>
    </subcellularLocation>
</comment>
<evidence type="ECO:0000256" key="11">
    <source>
        <dbReference type="ARBA" id="ARBA00022837"/>
    </source>
</evidence>
<feature type="transmembrane region" description="Helical" evidence="18">
    <location>
        <begin position="345"/>
        <end position="363"/>
    </location>
</feature>
<accession>A0A7I8DE41</accession>
<dbReference type="Gene3D" id="2.70.150.10">
    <property type="entry name" value="Calcium-transporting ATPase, cytoplasmic transduction domain A"/>
    <property type="match status" value="1"/>
</dbReference>
<keyword evidence="8 18" id="KW-0812">Transmembrane</keyword>
<dbReference type="InterPro" id="IPR050510">
    <property type="entry name" value="Cation_transp_ATPase_P-type"/>
</dbReference>
<dbReference type="SUPFAM" id="SSF81665">
    <property type="entry name" value="Calcium ATPase, transmembrane domain M"/>
    <property type="match status" value="1"/>
</dbReference>
<evidence type="ECO:0000256" key="12">
    <source>
        <dbReference type="ARBA" id="ARBA00022840"/>
    </source>
</evidence>
<dbReference type="InterPro" id="IPR001757">
    <property type="entry name" value="P_typ_ATPase"/>
</dbReference>
<dbReference type="Gene3D" id="3.40.50.1000">
    <property type="entry name" value="HAD superfamily/HAD-like"/>
    <property type="match status" value="1"/>
</dbReference>
<protein>
    <recommendedName>
        <fullName evidence="3">P-type Ca(2+) transporter</fullName>
        <ecNumber evidence="3">7.2.2.10</ecNumber>
    </recommendedName>
</protein>
<dbReference type="GO" id="GO:0046872">
    <property type="term" value="F:metal ion binding"/>
    <property type="evidence" value="ECO:0007669"/>
    <property type="project" value="UniProtKB-KW"/>
</dbReference>
<comment type="similarity">
    <text evidence="2">Belongs to the cation transport ATPase (P-type) (TC 3.A.3) family. Type IIA subfamily.</text>
</comment>
<dbReference type="GO" id="GO:0005886">
    <property type="term" value="C:plasma membrane"/>
    <property type="evidence" value="ECO:0007669"/>
    <property type="project" value="UniProtKB-SubCell"/>
</dbReference>
<dbReference type="PRINTS" id="PR00120">
    <property type="entry name" value="HATPASE"/>
</dbReference>
<dbReference type="PANTHER" id="PTHR43294:SF20">
    <property type="entry name" value="P-TYPE ATPASE"/>
    <property type="match status" value="1"/>
</dbReference>
<evidence type="ECO:0000256" key="2">
    <source>
        <dbReference type="ARBA" id="ARBA00005675"/>
    </source>
</evidence>
<dbReference type="InterPro" id="IPR059000">
    <property type="entry name" value="ATPase_P-type_domA"/>
</dbReference>
<dbReference type="SFLD" id="SFLDG00002">
    <property type="entry name" value="C1.7:_P-type_atpase_like"/>
    <property type="match status" value="1"/>
</dbReference>
<feature type="domain" description="Cation-transporting P-type ATPase N-terminal" evidence="19">
    <location>
        <begin position="105"/>
        <end position="178"/>
    </location>
</feature>
<feature type="transmembrane region" description="Helical" evidence="18">
    <location>
        <begin position="884"/>
        <end position="908"/>
    </location>
</feature>
<evidence type="ECO:0000256" key="18">
    <source>
        <dbReference type="SAM" id="Phobius"/>
    </source>
</evidence>
<keyword evidence="4" id="KW-0813">Transport</keyword>
<keyword evidence="21" id="KW-1185">Reference proteome</keyword>
<dbReference type="InterPro" id="IPR023298">
    <property type="entry name" value="ATPase_P-typ_TM_dom_sf"/>
</dbReference>
<evidence type="ECO:0000256" key="14">
    <source>
        <dbReference type="ARBA" id="ARBA00022989"/>
    </source>
</evidence>
<evidence type="ECO:0000256" key="7">
    <source>
        <dbReference type="ARBA" id="ARBA00022568"/>
    </source>
</evidence>
<keyword evidence="9" id="KW-0479">Metal-binding</keyword>
<dbReference type="GO" id="GO:0016887">
    <property type="term" value="F:ATP hydrolysis activity"/>
    <property type="evidence" value="ECO:0007669"/>
    <property type="project" value="InterPro"/>
</dbReference>
<feature type="transmembrane region" description="Helical" evidence="18">
    <location>
        <begin position="158"/>
        <end position="176"/>
    </location>
</feature>
<name>A0A7I8DE41_9BACL</name>
<dbReference type="Gene3D" id="1.20.1110.10">
    <property type="entry name" value="Calcium-transporting ATPase, transmembrane domain"/>
    <property type="match status" value="1"/>
</dbReference>
<dbReference type="GO" id="GO:0006883">
    <property type="term" value="P:intracellular sodium ion homeostasis"/>
    <property type="evidence" value="ECO:0007669"/>
    <property type="project" value="TreeGrafter"/>
</dbReference>
<feature type="transmembrane region" description="Helical" evidence="18">
    <location>
        <begin position="954"/>
        <end position="972"/>
    </location>
</feature>
<dbReference type="GO" id="GO:0005388">
    <property type="term" value="F:P-type calcium transporter activity"/>
    <property type="evidence" value="ECO:0007669"/>
    <property type="project" value="UniProtKB-EC"/>
</dbReference>
<dbReference type="PANTHER" id="PTHR43294">
    <property type="entry name" value="SODIUM/POTASSIUM-TRANSPORTING ATPASE SUBUNIT ALPHA"/>
    <property type="match status" value="1"/>
</dbReference>
<keyword evidence="7" id="KW-0109">Calcium transport</keyword>
<evidence type="ECO:0000313" key="21">
    <source>
        <dbReference type="Proteomes" id="UP000593802"/>
    </source>
</evidence>
<dbReference type="KEGG" id="eff:skT53_33600"/>
<dbReference type="PRINTS" id="PR00119">
    <property type="entry name" value="CATATPASE"/>
</dbReference>
<dbReference type="SUPFAM" id="SSF81660">
    <property type="entry name" value="Metal cation-transporting ATPase, ATP-binding domain N"/>
    <property type="match status" value="1"/>
</dbReference>
<reference evidence="20 21" key="1">
    <citation type="submission" date="2020-08" db="EMBL/GenBank/DDBJ databases">
        <title>Complete Genome Sequence of Effusibacillus dendaii Strain skT53, Isolated from Farmland soil.</title>
        <authorList>
            <person name="Konishi T."/>
            <person name="Kawasaki H."/>
        </authorList>
    </citation>
    <scope>NUCLEOTIDE SEQUENCE [LARGE SCALE GENOMIC DNA]</scope>
    <source>
        <strain evidence="21">skT53</strain>
    </source>
</reference>
<dbReference type="RefSeq" id="WP_200758993.1">
    <property type="nucleotide sequence ID" value="NZ_AP023366.1"/>
</dbReference>
<dbReference type="SUPFAM" id="SSF81653">
    <property type="entry name" value="Calcium ATPase, transduction domain A"/>
    <property type="match status" value="1"/>
</dbReference>
<dbReference type="EMBL" id="AP023366">
    <property type="protein sequence ID" value="BCJ88375.1"/>
    <property type="molecule type" value="Genomic_DNA"/>
</dbReference>
<dbReference type="Pfam" id="PF00122">
    <property type="entry name" value="E1-E2_ATPase"/>
    <property type="match status" value="1"/>
</dbReference>
<evidence type="ECO:0000259" key="19">
    <source>
        <dbReference type="SMART" id="SM00831"/>
    </source>
</evidence>
<evidence type="ECO:0000256" key="9">
    <source>
        <dbReference type="ARBA" id="ARBA00022723"/>
    </source>
</evidence>
<dbReference type="Pfam" id="PF19991">
    <property type="entry name" value="HMA_2"/>
    <property type="match status" value="1"/>
</dbReference>
<comment type="catalytic activity">
    <reaction evidence="17">
        <text>Ca(2+)(in) + ATP + H2O = Ca(2+)(out) + ADP + phosphate + H(+)</text>
        <dbReference type="Rhea" id="RHEA:18105"/>
        <dbReference type="ChEBI" id="CHEBI:15377"/>
        <dbReference type="ChEBI" id="CHEBI:15378"/>
        <dbReference type="ChEBI" id="CHEBI:29108"/>
        <dbReference type="ChEBI" id="CHEBI:30616"/>
        <dbReference type="ChEBI" id="CHEBI:43474"/>
        <dbReference type="ChEBI" id="CHEBI:456216"/>
        <dbReference type="EC" id="7.2.2.10"/>
    </reaction>
</comment>
<dbReference type="Proteomes" id="UP000593802">
    <property type="component" value="Chromosome"/>
</dbReference>
<dbReference type="Pfam" id="PF00690">
    <property type="entry name" value="Cation_ATPase_N"/>
    <property type="match status" value="1"/>
</dbReference>
<dbReference type="GO" id="GO:1990573">
    <property type="term" value="P:potassium ion import across plasma membrane"/>
    <property type="evidence" value="ECO:0007669"/>
    <property type="project" value="TreeGrafter"/>
</dbReference>
<keyword evidence="13" id="KW-1278">Translocase</keyword>
<evidence type="ECO:0000256" key="8">
    <source>
        <dbReference type="ARBA" id="ARBA00022692"/>
    </source>
</evidence>
<dbReference type="Pfam" id="PF13246">
    <property type="entry name" value="Cation_ATPase"/>
    <property type="match status" value="1"/>
</dbReference>
<dbReference type="NCBIfam" id="TIGR01494">
    <property type="entry name" value="ATPase_P-type"/>
    <property type="match status" value="3"/>
</dbReference>
<keyword evidence="5" id="KW-1003">Cell membrane</keyword>
<keyword evidence="16 18" id="KW-0472">Membrane</keyword>
<dbReference type="InterPro" id="IPR006068">
    <property type="entry name" value="ATPase_P-typ_cation-transptr_C"/>
</dbReference>
<evidence type="ECO:0000313" key="20">
    <source>
        <dbReference type="EMBL" id="BCJ88375.1"/>
    </source>
</evidence>
<evidence type="ECO:0000256" key="4">
    <source>
        <dbReference type="ARBA" id="ARBA00022448"/>
    </source>
</evidence>
<dbReference type="InterPro" id="IPR004014">
    <property type="entry name" value="ATPase_P-typ_cation-transptr_N"/>
</dbReference>
<dbReference type="GO" id="GO:1902600">
    <property type="term" value="P:proton transmembrane transport"/>
    <property type="evidence" value="ECO:0007669"/>
    <property type="project" value="TreeGrafter"/>
</dbReference>
<dbReference type="SFLD" id="SFLDS00003">
    <property type="entry name" value="Haloacid_Dehalogenase"/>
    <property type="match status" value="1"/>
</dbReference>
<evidence type="ECO:0000256" key="5">
    <source>
        <dbReference type="ARBA" id="ARBA00022475"/>
    </source>
</evidence>
<evidence type="ECO:0000256" key="17">
    <source>
        <dbReference type="ARBA" id="ARBA00048694"/>
    </source>
</evidence>
<dbReference type="GO" id="GO:0005391">
    <property type="term" value="F:P-type sodium:potassium-exchanging transporter activity"/>
    <property type="evidence" value="ECO:0007669"/>
    <property type="project" value="TreeGrafter"/>
</dbReference>
<dbReference type="InterPro" id="IPR018303">
    <property type="entry name" value="ATPase_P-typ_P_site"/>
</dbReference>
<evidence type="ECO:0000256" key="10">
    <source>
        <dbReference type="ARBA" id="ARBA00022741"/>
    </source>
</evidence>
<dbReference type="Pfam" id="PF00689">
    <property type="entry name" value="Cation_ATPase_C"/>
    <property type="match status" value="1"/>
</dbReference>
<dbReference type="GO" id="GO:0036376">
    <property type="term" value="P:sodium ion export across plasma membrane"/>
    <property type="evidence" value="ECO:0007669"/>
    <property type="project" value="TreeGrafter"/>
</dbReference>
<keyword evidence="6" id="KW-0597">Phosphoprotein</keyword>
<organism evidence="20 21">
    <name type="scientific">Effusibacillus dendaii</name>
    <dbReference type="NCBI Taxonomy" id="2743772"/>
    <lineage>
        <taxon>Bacteria</taxon>
        <taxon>Bacillati</taxon>
        <taxon>Bacillota</taxon>
        <taxon>Bacilli</taxon>
        <taxon>Bacillales</taxon>
        <taxon>Alicyclobacillaceae</taxon>
        <taxon>Effusibacillus</taxon>
    </lineage>
</organism>
<keyword evidence="15" id="KW-0406">Ion transport</keyword>
<keyword evidence="12" id="KW-0067">ATP-binding</keyword>